<keyword evidence="5" id="KW-0067">ATP-binding</keyword>
<dbReference type="Gene3D" id="3.30.930.10">
    <property type="entry name" value="Bira Bifunctional Protein, Domain 2"/>
    <property type="match status" value="1"/>
</dbReference>
<dbReference type="InterPro" id="IPR006195">
    <property type="entry name" value="aa-tRNA-synth_II"/>
</dbReference>
<dbReference type="PANTHER" id="PTHR43707">
    <property type="entry name" value="HISTIDYL-TRNA SYNTHETASE"/>
    <property type="match status" value="1"/>
</dbReference>
<dbReference type="InterPro" id="IPR036621">
    <property type="entry name" value="Anticodon-bd_dom_sf"/>
</dbReference>
<dbReference type="AlphaFoldDB" id="A0A6J6H4S0"/>
<dbReference type="CDD" id="cd00773">
    <property type="entry name" value="HisRS-like_core"/>
    <property type="match status" value="1"/>
</dbReference>
<dbReference type="SUPFAM" id="SSF52954">
    <property type="entry name" value="Class II aaRS ABD-related"/>
    <property type="match status" value="1"/>
</dbReference>
<accession>A0A6J6H4S0</accession>
<reference evidence="11" key="1">
    <citation type="submission" date="2020-05" db="EMBL/GenBank/DDBJ databases">
        <authorList>
            <person name="Chiriac C."/>
            <person name="Salcher M."/>
            <person name="Ghai R."/>
            <person name="Kavagutti S V."/>
        </authorList>
    </citation>
    <scope>NUCLEOTIDE SEQUENCE</scope>
</reference>
<protein>
    <recommendedName>
        <fullName evidence="2">histidine--tRNA ligase</fullName>
        <ecNumber evidence="2">6.1.1.21</ecNumber>
    </recommendedName>
    <alternativeName>
        <fullName evidence="8">Histidyl-tRNA synthetase</fullName>
    </alternativeName>
</protein>
<keyword evidence="3" id="KW-0436">Ligase</keyword>
<evidence type="ECO:0000256" key="7">
    <source>
        <dbReference type="ARBA" id="ARBA00023146"/>
    </source>
</evidence>
<name>A0A6J6H4S0_9ZZZZ</name>
<dbReference type="NCBIfam" id="TIGR00442">
    <property type="entry name" value="hisS"/>
    <property type="match status" value="1"/>
</dbReference>
<evidence type="ECO:0000256" key="2">
    <source>
        <dbReference type="ARBA" id="ARBA00012815"/>
    </source>
</evidence>
<organism evidence="11">
    <name type="scientific">freshwater metagenome</name>
    <dbReference type="NCBI Taxonomy" id="449393"/>
    <lineage>
        <taxon>unclassified sequences</taxon>
        <taxon>metagenomes</taxon>
        <taxon>ecological metagenomes</taxon>
    </lineage>
</organism>
<dbReference type="InterPro" id="IPR045864">
    <property type="entry name" value="aa-tRNA-synth_II/BPL/LPL"/>
</dbReference>
<evidence type="ECO:0000256" key="8">
    <source>
        <dbReference type="ARBA" id="ARBA00030619"/>
    </source>
</evidence>
<evidence type="ECO:0000256" key="1">
    <source>
        <dbReference type="ARBA" id="ARBA00008226"/>
    </source>
</evidence>
<evidence type="ECO:0000256" key="4">
    <source>
        <dbReference type="ARBA" id="ARBA00022741"/>
    </source>
</evidence>
<proteinExistence type="inferred from homology"/>
<dbReference type="PANTHER" id="PTHR43707:SF1">
    <property type="entry name" value="HISTIDINE--TRNA LIGASE, MITOCHONDRIAL-RELATED"/>
    <property type="match status" value="1"/>
</dbReference>
<dbReference type="PROSITE" id="PS50862">
    <property type="entry name" value="AA_TRNA_LIGASE_II"/>
    <property type="match status" value="1"/>
</dbReference>
<comment type="catalytic activity">
    <reaction evidence="9">
        <text>tRNA(His) + L-histidine + ATP = L-histidyl-tRNA(His) + AMP + diphosphate + H(+)</text>
        <dbReference type="Rhea" id="RHEA:17313"/>
        <dbReference type="Rhea" id="RHEA-COMP:9665"/>
        <dbReference type="Rhea" id="RHEA-COMP:9689"/>
        <dbReference type="ChEBI" id="CHEBI:15378"/>
        <dbReference type="ChEBI" id="CHEBI:30616"/>
        <dbReference type="ChEBI" id="CHEBI:33019"/>
        <dbReference type="ChEBI" id="CHEBI:57595"/>
        <dbReference type="ChEBI" id="CHEBI:78442"/>
        <dbReference type="ChEBI" id="CHEBI:78527"/>
        <dbReference type="ChEBI" id="CHEBI:456215"/>
        <dbReference type="EC" id="6.1.1.21"/>
    </reaction>
</comment>
<evidence type="ECO:0000256" key="6">
    <source>
        <dbReference type="ARBA" id="ARBA00022917"/>
    </source>
</evidence>
<dbReference type="EC" id="6.1.1.21" evidence="2"/>
<dbReference type="InterPro" id="IPR004516">
    <property type="entry name" value="HisRS/HisZ"/>
</dbReference>
<dbReference type="Pfam" id="PF13393">
    <property type="entry name" value="tRNA-synt_His"/>
    <property type="match status" value="1"/>
</dbReference>
<evidence type="ECO:0000313" key="11">
    <source>
        <dbReference type="EMBL" id="CAB4608657.1"/>
    </source>
</evidence>
<dbReference type="Gene3D" id="3.40.50.800">
    <property type="entry name" value="Anticodon-binding domain"/>
    <property type="match status" value="1"/>
</dbReference>
<dbReference type="InterPro" id="IPR033656">
    <property type="entry name" value="HisRS_anticodon"/>
</dbReference>
<dbReference type="Pfam" id="PF03129">
    <property type="entry name" value="HGTP_anticodon"/>
    <property type="match status" value="1"/>
</dbReference>
<feature type="domain" description="Aminoacyl-transfer RNA synthetases class-II family profile" evidence="10">
    <location>
        <begin position="31"/>
        <end position="323"/>
    </location>
</feature>
<gene>
    <name evidence="11" type="ORF">UFOPK1874_00279</name>
</gene>
<dbReference type="InterPro" id="IPR041715">
    <property type="entry name" value="HisRS-like_core"/>
</dbReference>
<dbReference type="GO" id="GO:0005737">
    <property type="term" value="C:cytoplasm"/>
    <property type="evidence" value="ECO:0007669"/>
    <property type="project" value="InterPro"/>
</dbReference>
<dbReference type="GO" id="GO:0006427">
    <property type="term" value="P:histidyl-tRNA aminoacylation"/>
    <property type="evidence" value="ECO:0007669"/>
    <property type="project" value="InterPro"/>
</dbReference>
<dbReference type="CDD" id="cd00859">
    <property type="entry name" value="HisRS_anticodon"/>
    <property type="match status" value="1"/>
</dbReference>
<sequence length="425" mass="46518">MPSFQTSPGTRDILPPQAGRWRAFSAQFADIVESAGYECIIPPMFEDLGVFLRLGDATDVVTKEMYDFEDKGGRRIALRPEHTAGICRAFAQHRPTTPWKVWYSGSNFRYEKAQAGRFRQFDQVGIEVLGSTDPLLDVEVIAMGWQFFESLGLKNVVLMVNSLGDLADRAAYIEALRQYLESRSDELSDEAKATLQRNPLRVLDSKRAQDKPVVIGAPTISEFLSDEARAHFVTVIAGLDALNIPYTINAGLVRGLDYYQRTVFEFVSTSLDSAQTAVGGGGRYDGLVEDLGGPTTPGVGFALGIDRTLLACDSEEVFNLGSPQIDAFIVDVVDGMSALRLSDELRAAGFTVDRAYDGRSMKSQMKVADRSGARVAIIIGPDEAEAGNCTVRNLMTSDQSIVVQAELVTHLASIVGERNPRRNTQ</sequence>
<dbReference type="PIRSF" id="PIRSF001549">
    <property type="entry name" value="His-tRNA_synth"/>
    <property type="match status" value="1"/>
</dbReference>
<keyword evidence="4" id="KW-0547">Nucleotide-binding</keyword>
<comment type="similarity">
    <text evidence="1">Belongs to the class-II aminoacyl-tRNA synthetase family.</text>
</comment>
<dbReference type="EMBL" id="CAEZUX010000015">
    <property type="protein sequence ID" value="CAB4608657.1"/>
    <property type="molecule type" value="Genomic_DNA"/>
</dbReference>
<evidence type="ECO:0000256" key="5">
    <source>
        <dbReference type="ARBA" id="ARBA00022840"/>
    </source>
</evidence>
<dbReference type="GO" id="GO:0005524">
    <property type="term" value="F:ATP binding"/>
    <property type="evidence" value="ECO:0007669"/>
    <property type="project" value="UniProtKB-KW"/>
</dbReference>
<dbReference type="HAMAP" id="MF_00127">
    <property type="entry name" value="His_tRNA_synth"/>
    <property type="match status" value="1"/>
</dbReference>
<dbReference type="InterPro" id="IPR015807">
    <property type="entry name" value="His-tRNA-ligase"/>
</dbReference>
<keyword evidence="7" id="KW-0030">Aminoacyl-tRNA synthetase</keyword>
<evidence type="ECO:0000259" key="10">
    <source>
        <dbReference type="PROSITE" id="PS50862"/>
    </source>
</evidence>
<evidence type="ECO:0000256" key="3">
    <source>
        <dbReference type="ARBA" id="ARBA00022598"/>
    </source>
</evidence>
<dbReference type="SUPFAM" id="SSF55681">
    <property type="entry name" value="Class II aaRS and biotin synthetases"/>
    <property type="match status" value="1"/>
</dbReference>
<keyword evidence="6" id="KW-0648">Protein biosynthesis</keyword>
<dbReference type="InterPro" id="IPR004154">
    <property type="entry name" value="Anticodon-bd"/>
</dbReference>
<dbReference type="GO" id="GO:0004821">
    <property type="term" value="F:histidine-tRNA ligase activity"/>
    <property type="evidence" value="ECO:0007669"/>
    <property type="project" value="UniProtKB-EC"/>
</dbReference>
<evidence type="ECO:0000256" key="9">
    <source>
        <dbReference type="ARBA" id="ARBA00047639"/>
    </source>
</evidence>